<keyword evidence="3" id="KW-0808">Transferase</keyword>
<dbReference type="EMBL" id="SNWM01000001">
    <property type="protein sequence ID" value="TDO24492.1"/>
    <property type="molecule type" value="Genomic_DNA"/>
</dbReference>
<keyword evidence="4" id="KW-1185">Reference proteome</keyword>
<gene>
    <name evidence="3" type="ORF">CLV32_0781</name>
</gene>
<organism evidence="3 4">
    <name type="scientific">Pedobacter duraquae</name>
    <dbReference type="NCBI Taxonomy" id="425511"/>
    <lineage>
        <taxon>Bacteria</taxon>
        <taxon>Pseudomonadati</taxon>
        <taxon>Bacteroidota</taxon>
        <taxon>Sphingobacteriia</taxon>
        <taxon>Sphingobacteriales</taxon>
        <taxon>Sphingobacteriaceae</taxon>
        <taxon>Pedobacter</taxon>
    </lineage>
</organism>
<evidence type="ECO:0000256" key="1">
    <source>
        <dbReference type="SAM" id="Phobius"/>
    </source>
</evidence>
<protein>
    <submittedName>
        <fullName evidence="3">RimJ/RimL family protein N-acetyltransferase</fullName>
    </submittedName>
</protein>
<dbReference type="Gene3D" id="3.40.630.30">
    <property type="match status" value="1"/>
</dbReference>
<evidence type="ECO:0000313" key="4">
    <source>
        <dbReference type="Proteomes" id="UP000295499"/>
    </source>
</evidence>
<proteinExistence type="predicted"/>
<dbReference type="PANTHER" id="PTHR43328:SF1">
    <property type="entry name" value="N-ACETYLTRANSFERASE DOMAIN-CONTAINING PROTEIN"/>
    <property type="match status" value="1"/>
</dbReference>
<accession>A0A4R6IQ92</accession>
<dbReference type="Pfam" id="PF13302">
    <property type="entry name" value="Acetyltransf_3"/>
    <property type="match status" value="1"/>
</dbReference>
<keyword evidence="1" id="KW-0812">Transmembrane</keyword>
<dbReference type="PROSITE" id="PS51186">
    <property type="entry name" value="GNAT"/>
    <property type="match status" value="1"/>
</dbReference>
<feature type="domain" description="N-acetyltransferase" evidence="2">
    <location>
        <begin position="9"/>
        <end position="157"/>
    </location>
</feature>
<dbReference type="GO" id="GO:0016747">
    <property type="term" value="F:acyltransferase activity, transferring groups other than amino-acyl groups"/>
    <property type="evidence" value="ECO:0007669"/>
    <property type="project" value="InterPro"/>
</dbReference>
<dbReference type="InterPro" id="IPR000182">
    <property type="entry name" value="GNAT_dom"/>
</dbReference>
<evidence type="ECO:0000259" key="2">
    <source>
        <dbReference type="PROSITE" id="PS51186"/>
    </source>
</evidence>
<reference evidence="3 4" key="1">
    <citation type="submission" date="2019-03" db="EMBL/GenBank/DDBJ databases">
        <title>Genomic Encyclopedia of Archaeal and Bacterial Type Strains, Phase II (KMG-II): from individual species to whole genera.</title>
        <authorList>
            <person name="Goeker M."/>
        </authorList>
    </citation>
    <scope>NUCLEOTIDE SEQUENCE [LARGE SCALE GENOMIC DNA]</scope>
    <source>
        <strain evidence="3 4">DSM 19034</strain>
    </source>
</reference>
<evidence type="ECO:0000313" key="3">
    <source>
        <dbReference type="EMBL" id="TDO24492.1"/>
    </source>
</evidence>
<feature type="transmembrane region" description="Helical" evidence="1">
    <location>
        <begin position="168"/>
        <end position="186"/>
    </location>
</feature>
<keyword evidence="1" id="KW-1133">Transmembrane helix</keyword>
<dbReference type="SUPFAM" id="SSF55729">
    <property type="entry name" value="Acyl-CoA N-acyltransferases (Nat)"/>
    <property type="match status" value="1"/>
</dbReference>
<dbReference type="PANTHER" id="PTHR43328">
    <property type="entry name" value="ACETYLTRANSFERASE-RELATED"/>
    <property type="match status" value="1"/>
</dbReference>
<sequence length="187" mass="21204">MEANSVHEITIRTTCVADLATLFEFQLDGEGQYLAAFMPKNASDKAAYIDKYTKFLSDPSIFMKTIMIGETIVGSIAKYETEGNAEITYWIDRKYWGMGVGSKALELFLILEATRPIYGRTAFDNIGSQKVLERCGFKKIGTDRGFASARQMEIEEYIYLLAYKADRAFIFVALLTACPVFLWFQGW</sequence>
<dbReference type="OrthoDB" id="9811523at2"/>
<name>A0A4R6IQ92_9SPHI</name>
<keyword evidence="1" id="KW-0472">Membrane</keyword>
<dbReference type="InterPro" id="IPR016181">
    <property type="entry name" value="Acyl_CoA_acyltransferase"/>
</dbReference>
<dbReference type="RefSeq" id="WP_133552523.1">
    <property type="nucleotide sequence ID" value="NZ_SNWM01000001.1"/>
</dbReference>
<comment type="caution">
    <text evidence="3">The sequence shown here is derived from an EMBL/GenBank/DDBJ whole genome shotgun (WGS) entry which is preliminary data.</text>
</comment>
<dbReference type="AlphaFoldDB" id="A0A4R6IQ92"/>
<dbReference type="Proteomes" id="UP000295499">
    <property type="component" value="Unassembled WGS sequence"/>
</dbReference>